<gene>
    <name evidence="8" type="primary">merA-2</name>
    <name evidence="9" type="ORF">GA0071312_2035</name>
    <name evidence="8" type="ORF">HLUCCO17_09320</name>
</gene>
<dbReference type="OrthoDB" id="9779114at2"/>
<dbReference type="InterPro" id="IPR032816">
    <property type="entry name" value="VTT_dom"/>
</dbReference>
<dbReference type="Proteomes" id="UP000050497">
    <property type="component" value="Unassembled WGS sequence"/>
</dbReference>
<reference evidence="9 11" key="2">
    <citation type="submission" date="2016-08" db="EMBL/GenBank/DDBJ databases">
        <authorList>
            <person name="Varghese N."/>
            <person name="Submissions Spin"/>
        </authorList>
    </citation>
    <scope>NUCLEOTIDE SEQUENCE [LARGE SCALE GENOMIC DNA]</scope>
    <source>
        <strain evidence="9 11">HL-109</strain>
    </source>
</reference>
<organism evidence="8 10">
    <name type="scientific">Saliniramus fredricksonii</name>
    <dbReference type="NCBI Taxonomy" id="1653334"/>
    <lineage>
        <taxon>Bacteria</taxon>
        <taxon>Pseudomonadati</taxon>
        <taxon>Pseudomonadota</taxon>
        <taxon>Alphaproteobacteria</taxon>
        <taxon>Hyphomicrobiales</taxon>
        <taxon>Salinarimonadaceae</taxon>
        <taxon>Saliniramus</taxon>
    </lineage>
</organism>
<proteinExistence type="inferred from homology"/>
<comment type="subcellular location">
    <subcellularLocation>
        <location evidence="1 6">Cell membrane</location>
        <topology evidence="1 6">Multi-pass membrane protein</topology>
    </subcellularLocation>
</comment>
<evidence type="ECO:0000313" key="10">
    <source>
        <dbReference type="Proteomes" id="UP000050497"/>
    </source>
</evidence>
<evidence type="ECO:0000256" key="5">
    <source>
        <dbReference type="ARBA" id="ARBA00023136"/>
    </source>
</evidence>
<feature type="domain" description="VTT" evidence="7">
    <location>
        <begin position="94"/>
        <end position="207"/>
    </location>
</feature>
<evidence type="ECO:0000313" key="11">
    <source>
        <dbReference type="Proteomes" id="UP000182800"/>
    </source>
</evidence>
<dbReference type="Proteomes" id="UP000182800">
    <property type="component" value="Unassembled WGS sequence"/>
</dbReference>
<keyword evidence="8" id="KW-0560">Oxidoreductase</keyword>
<evidence type="ECO:0000259" key="7">
    <source>
        <dbReference type="Pfam" id="PF09335"/>
    </source>
</evidence>
<sequence length="257" mass="27206">MVDHPTKNTDIADDTAPPKLNGKRGLWRIAPFVVLAALIAGFFALGLDAHVNLQTVADNQAALTRFVEENFAIAIIAYLIFYAVFVAVSIPGAAVVTVTGGFLFGTLLGGTLTIIGATAGATAIFLIARTTLGDFLRRQAGGAVSRMAEGFRKDGFNYLLVLRLVPVFPFFVVNLAPAFLGLKLTSFIAATFIGIAPATYVFSSVGAGLGSVLARGEEISLGSVMTPQIITALVGLALLALIPVGVRRWREWRGLRR</sequence>
<feature type="transmembrane region" description="Helical" evidence="6">
    <location>
        <begin position="102"/>
        <end position="128"/>
    </location>
</feature>
<evidence type="ECO:0000256" key="4">
    <source>
        <dbReference type="ARBA" id="ARBA00022989"/>
    </source>
</evidence>
<evidence type="ECO:0000256" key="6">
    <source>
        <dbReference type="RuleBase" id="RU366058"/>
    </source>
</evidence>
<evidence type="ECO:0000256" key="2">
    <source>
        <dbReference type="ARBA" id="ARBA00022475"/>
    </source>
</evidence>
<dbReference type="GO" id="GO:0016491">
    <property type="term" value="F:oxidoreductase activity"/>
    <property type="evidence" value="ECO:0007669"/>
    <property type="project" value="UniProtKB-KW"/>
</dbReference>
<dbReference type="GO" id="GO:0005886">
    <property type="term" value="C:plasma membrane"/>
    <property type="evidence" value="ECO:0007669"/>
    <property type="project" value="UniProtKB-SubCell"/>
</dbReference>
<feature type="transmembrane region" description="Helical" evidence="6">
    <location>
        <begin position="187"/>
        <end position="209"/>
    </location>
</feature>
<dbReference type="STRING" id="1653334.GA0071312_2035"/>
<feature type="transmembrane region" description="Helical" evidence="6">
    <location>
        <begin position="71"/>
        <end position="90"/>
    </location>
</feature>
<dbReference type="PANTHER" id="PTHR12677">
    <property type="entry name" value="GOLGI APPARATUS MEMBRANE PROTEIN TVP38-RELATED"/>
    <property type="match status" value="1"/>
</dbReference>
<feature type="transmembrane region" description="Helical" evidence="6">
    <location>
        <begin position="229"/>
        <end position="246"/>
    </location>
</feature>
<keyword evidence="2 6" id="KW-1003">Cell membrane</keyword>
<evidence type="ECO:0000256" key="3">
    <source>
        <dbReference type="ARBA" id="ARBA00022692"/>
    </source>
</evidence>
<dbReference type="PANTHER" id="PTHR12677:SF59">
    <property type="entry name" value="GOLGI APPARATUS MEMBRANE PROTEIN TVP38-RELATED"/>
    <property type="match status" value="1"/>
</dbReference>
<feature type="transmembrane region" description="Helical" evidence="6">
    <location>
        <begin position="29"/>
        <end position="51"/>
    </location>
</feature>
<evidence type="ECO:0000313" key="8">
    <source>
        <dbReference type="EMBL" id="KPQ10879.1"/>
    </source>
</evidence>
<dbReference type="EMBL" id="FMBM01000002">
    <property type="protein sequence ID" value="SCC81104.1"/>
    <property type="molecule type" value="Genomic_DNA"/>
</dbReference>
<dbReference type="RefSeq" id="WP_083204491.1">
    <property type="nucleotide sequence ID" value="NZ_FMBM01000002.1"/>
</dbReference>
<name>A0A0P8BMN1_9HYPH</name>
<keyword evidence="11" id="KW-1185">Reference proteome</keyword>
<keyword evidence="4 6" id="KW-1133">Transmembrane helix</keyword>
<evidence type="ECO:0000256" key="1">
    <source>
        <dbReference type="ARBA" id="ARBA00004651"/>
    </source>
</evidence>
<dbReference type="EMBL" id="LJSX01000012">
    <property type="protein sequence ID" value="KPQ10879.1"/>
    <property type="molecule type" value="Genomic_DNA"/>
</dbReference>
<dbReference type="InterPro" id="IPR015414">
    <property type="entry name" value="TMEM64"/>
</dbReference>
<keyword evidence="3 6" id="KW-0812">Transmembrane</keyword>
<feature type="transmembrane region" description="Helical" evidence="6">
    <location>
        <begin position="156"/>
        <end position="180"/>
    </location>
</feature>
<dbReference type="PATRIC" id="fig|1653334.4.peg.2969"/>
<dbReference type="AlphaFoldDB" id="A0A0P8BMN1"/>
<reference evidence="8 10" key="1">
    <citation type="submission" date="2015-09" db="EMBL/GenBank/DDBJ databases">
        <title>Identification and resolution of microdiversity through metagenomic sequencing of parallel consortia.</title>
        <authorList>
            <person name="Nelson W.C."/>
            <person name="Romine M.F."/>
            <person name="Lindemann S.R."/>
        </authorList>
    </citation>
    <scope>NUCLEOTIDE SEQUENCE [LARGE SCALE GENOMIC DNA]</scope>
    <source>
        <strain evidence="8">HL-109</strain>
    </source>
</reference>
<dbReference type="Pfam" id="PF09335">
    <property type="entry name" value="VTT_dom"/>
    <property type="match status" value="1"/>
</dbReference>
<evidence type="ECO:0000313" key="9">
    <source>
        <dbReference type="EMBL" id="SCC81104.1"/>
    </source>
</evidence>
<keyword evidence="5 6" id="KW-0472">Membrane</keyword>
<comment type="similarity">
    <text evidence="6">Belongs to the TVP38/TMEM64 family.</text>
</comment>
<comment type="caution">
    <text evidence="8">The sequence shown here is derived from an EMBL/GenBank/DDBJ whole genome shotgun (WGS) entry which is preliminary data.</text>
</comment>
<protein>
    <recommendedName>
        <fullName evidence="6">TVP38/TMEM64 family membrane protein</fullName>
    </recommendedName>
</protein>
<accession>A0A0P8BMN1</accession>